<evidence type="ECO:0000313" key="14">
    <source>
        <dbReference type="Proteomes" id="UP000551443"/>
    </source>
</evidence>
<evidence type="ECO:0000256" key="3">
    <source>
        <dbReference type="ARBA" id="ARBA00012513"/>
    </source>
</evidence>
<comment type="catalytic activity">
    <reaction evidence="9">
        <text>L-threonyl-[protein] + ATP = O-phospho-L-threonyl-[protein] + ADP + H(+)</text>
        <dbReference type="Rhea" id="RHEA:46608"/>
        <dbReference type="Rhea" id="RHEA-COMP:11060"/>
        <dbReference type="Rhea" id="RHEA-COMP:11605"/>
        <dbReference type="ChEBI" id="CHEBI:15378"/>
        <dbReference type="ChEBI" id="CHEBI:30013"/>
        <dbReference type="ChEBI" id="CHEBI:30616"/>
        <dbReference type="ChEBI" id="CHEBI:61977"/>
        <dbReference type="ChEBI" id="CHEBI:456216"/>
        <dbReference type="EC" id="2.7.11.1"/>
    </reaction>
</comment>
<feature type="domain" description="Protein kinase" evidence="12">
    <location>
        <begin position="1"/>
        <end position="103"/>
    </location>
</feature>
<organism evidence="13 14">
    <name type="scientific">Xiphorhynchus elegans</name>
    <name type="common">elegant woodcreeper</name>
    <dbReference type="NCBI Taxonomy" id="269412"/>
    <lineage>
        <taxon>Eukaryota</taxon>
        <taxon>Metazoa</taxon>
        <taxon>Chordata</taxon>
        <taxon>Craniata</taxon>
        <taxon>Vertebrata</taxon>
        <taxon>Euteleostomi</taxon>
        <taxon>Archelosauria</taxon>
        <taxon>Archosauria</taxon>
        <taxon>Dinosauria</taxon>
        <taxon>Saurischia</taxon>
        <taxon>Theropoda</taxon>
        <taxon>Coelurosauria</taxon>
        <taxon>Aves</taxon>
        <taxon>Neognathae</taxon>
        <taxon>Neoaves</taxon>
        <taxon>Telluraves</taxon>
        <taxon>Australaves</taxon>
        <taxon>Passeriformes</taxon>
        <taxon>Dendrocolaptidae</taxon>
        <taxon>Xiphorhynchus</taxon>
    </lineage>
</organism>
<evidence type="ECO:0000256" key="6">
    <source>
        <dbReference type="ARBA" id="ARBA00022741"/>
    </source>
</evidence>
<feature type="non-terminal residue" evidence="13">
    <location>
        <position position="1"/>
    </location>
</feature>
<gene>
    <name evidence="13" type="primary">Pim1_6</name>
    <name evidence="13" type="ORF">XIPELE_R00032</name>
</gene>
<dbReference type="AlphaFoldDB" id="A0A7L3PQT1"/>
<comment type="subcellular location">
    <subcellularLocation>
        <location evidence="1">Host cell</location>
    </subcellularLocation>
</comment>
<sequence length="103" mass="11742">LPEGMAWGLFCQVLTAIWHCTHCGALHWDIKPQNILLDLNTGMAKLIDFGCGTLLQDTVYTQQHPPDELPLYFAGTPNYNLPEWIHLKYYHGEVAMMWSLGIL</sequence>
<dbReference type="GO" id="GO:0043657">
    <property type="term" value="C:host cell"/>
    <property type="evidence" value="ECO:0007669"/>
    <property type="project" value="UniProtKB-SubCell"/>
</dbReference>
<dbReference type="InterPro" id="IPR051138">
    <property type="entry name" value="PIM_Ser/Thr_kinase"/>
</dbReference>
<comment type="similarity">
    <text evidence="2">Belongs to the protein kinase superfamily. CAMK Ser/Thr protein kinase family. PIM subfamily.</text>
</comment>
<evidence type="ECO:0000256" key="5">
    <source>
        <dbReference type="ARBA" id="ARBA00022679"/>
    </source>
</evidence>
<evidence type="ECO:0000256" key="1">
    <source>
        <dbReference type="ARBA" id="ARBA00004340"/>
    </source>
</evidence>
<evidence type="ECO:0000256" key="9">
    <source>
        <dbReference type="ARBA" id="ARBA00047899"/>
    </source>
</evidence>
<accession>A0A7L3PQT1</accession>
<keyword evidence="5" id="KW-0808">Transferase</keyword>
<feature type="chain" id="PRO_5029805174" description="non-specific serine/threonine protein kinase" evidence="11">
    <location>
        <begin position="24"/>
        <end position="103"/>
    </location>
</feature>
<protein>
    <recommendedName>
        <fullName evidence="3">non-specific serine/threonine protein kinase</fullName>
        <ecNumber evidence="3">2.7.11.1</ecNumber>
    </recommendedName>
</protein>
<name>A0A7L3PQT1_9DEND</name>
<evidence type="ECO:0000259" key="12">
    <source>
        <dbReference type="PROSITE" id="PS50011"/>
    </source>
</evidence>
<dbReference type="GO" id="GO:0005524">
    <property type="term" value="F:ATP binding"/>
    <property type="evidence" value="ECO:0007669"/>
    <property type="project" value="UniProtKB-KW"/>
</dbReference>
<proteinExistence type="inferred from homology"/>
<dbReference type="PROSITE" id="PS50011">
    <property type="entry name" value="PROTEIN_KINASE_DOM"/>
    <property type="match status" value="1"/>
</dbReference>
<dbReference type="InterPro" id="IPR011009">
    <property type="entry name" value="Kinase-like_dom_sf"/>
</dbReference>
<evidence type="ECO:0000256" key="4">
    <source>
        <dbReference type="ARBA" id="ARBA00022527"/>
    </source>
</evidence>
<feature type="signal peptide" evidence="11">
    <location>
        <begin position="1"/>
        <end position="23"/>
    </location>
</feature>
<evidence type="ECO:0000256" key="7">
    <source>
        <dbReference type="ARBA" id="ARBA00022777"/>
    </source>
</evidence>
<evidence type="ECO:0000256" key="8">
    <source>
        <dbReference type="ARBA" id="ARBA00022840"/>
    </source>
</evidence>
<comment type="catalytic activity">
    <reaction evidence="10">
        <text>L-seryl-[protein] + ATP = O-phospho-L-seryl-[protein] + ADP + H(+)</text>
        <dbReference type="Rhea" id="RHEA:17989"/>
        <dbReference type="Rhea" id="RHEA-COMP:9863"/>
        <dbReference type="Rhea" id="RHEA-COMP:11604"/>
        <dbReference type="ChEBI" id="CHEBI:15378"/>
        <dbReference type="ChEBI" id="CHEBI:29999"/>
        <dbReference type="ChEBI" id="CHEBI:30616"/>
        <dbReference type="ChEBI" id="CHEBI:83421"/>
        <dbReference type="ChEBI" id="CHEBI:456216"/>
        <dbReference type="EC" id="2.7.11.1"/>
    </reaction>
</comment>
<dbReference type="Proteomes" id="UP000551443">
    <property type="component" value="Unassembled WGS sequence"/>
</dbReference>
<keyword evidence="4" id="KW-0723">Serine/threonine-protein kinase</keyword>
<dbReference type="InterPro" id="IPR000719">
    <property type="entry name" value="Prot_kinase_dom"/>
</dbReference>
<keyword evidence="11" id="KW-0732">Signal</keyword>
<evidence type="ECO:0000313" key="13">
    <source>
        <dbReference type="EMBL" id="NXU93585.1"/>
    </source>
</evidence>
<dbReference type="EMBL" id="VZUH01082412">
    <property type="protein sequence ID" value="NXU93585.1"/>
    <property type="molecule type" value="Genomic_DNA"/>
</dbReference>
<evidence type="ECO:0000256" key="10">
    <source>
        <dbReference type="ARBA" id="ARBA00048679"/>
    </source>
</evidence>
<dbReference type="GO" id="GO:0004674">
    <property type="term" value="F:protein serine/threonine kinase activity"/>
    <property type="evidence" value="ECO:0007669"/>
    <property type="project" value="UniProtKB-KW"/>
</dbReference>
<dbReference type="GO" id="GO:0005737">
    <property type="term" value="C:cytoplasm"/>
    <property type="evidence" value="ECO:0007669"/>
    <property type="project" value="TreeGrafter"/>
</dbReference>
<comment type="caution">
    <text evidence="13">The sequence shown here is derived from an EMBL/GenBank/DDBJ whole genome shotgun (WGS) entry which is preliminary data.</text>
</comment>
<feature type="non-terminal residue" evidence="13">
    <location>
        <position position="103"/>
    </location>
</feature>
<dbReference type="PANTHER" id="PTHR22984">
    <property type="entry name" value="SERINE/THREONINE-PROTEIN KINASE PIM"/>
    <property type="match status" value="1"/>
</dbReference>
<keyword evidence="8" id="KW-0067">ATP-binding</keyword>
<keyword evidence="7 13" id="KW-0418">Kinase</keyword>
<dbReference type="EC" id="2.7.11.1" evidence="3"/>
<keyword evidence="6" id="KW-0547">Nucleotide-binding</keyword>
<dbReference type="PANTHER" id="PTHR22984:SF25">
    <property type="entry name" value="PROTEIN KINASE DOMAIN-CONTAINING PROTEIN"/>
    <property type="match status" value="1"/>
</dbReference>
<reference evidence="13 14" key="1">
    <citation type="submission" date="2019-09" db="EMBL/GenBank/DDBJ databases">
        <title>Bird 10,000 Genomes (B10K) Project - Family phase.</title>
        <authorList>
            <person name="Zhang G."/>
        </authorList>
    </citation>
    <scope>NUCLEOTIDE SEQUENCE [LARGE SCALE GENOMIC DNA]</scope>
    <source>
        <strain evidence="13">OUT-0059</strain>
        <tissue evidence="13">Muscle</tissue>
    </source>
</reference>
<keyword evidence="14" id="KW-1185">Reference proteome</keyword>
<dbReference type="Gene3D" id="1.10.510.10">
    <property type="entry name" value="Transferase(Phosphotransferase) domain 1"/>
    <property type="match status" value="1"/>
</dbReference>
<evidence type="ECO:0000256" key="2">
    <source>
        <dbReference type="ARBA" id="ARBA00005505"/>
    </source>
</evidence>
<dbReference type="SUPFAM" id="SSF56112">
    <property type="entry name" value="Protein kinase-like (PK-like)"/>
    <property type="match status" value="1"/>
</dbReference>
<dbReference type="Pfam" id="PF00069">
    <property type="entry name" value="Pkinase"/>
    <property type="match status" value="1"/>
</dbReference>
<evidence type="ECO:0000256" key="11">
    <source>
        <dbReference type="SAM" id="SignalP"/>
    </source>
</evidence>